<protein>
    <submittedName>
        <fullName evidence="2">Uncharacterized protein</fullName>
    </submittedName>
</protein>
<feature type="compositionally biased region" description="Polar residues" evidence="1">
    <location>
        <begin position="13"/>
        <end position="28"/>
    </location>
</feature>
<evidence type="ECO:0000313" key="3">
    <source>
        <dbReference type="Proteomes" id="UP001335648"/>
    </source>
</evidence>
<accession>A0AAN8B9S4</accession>
<reference evidence="2 3" key="1">
    <citation type="journal article" date="2023" name="Mol. Biol. Evol.">
        <title>Genomics of Secondarily Temperate Adaptation in the Only Non-Antarctic Icefish.</title>
        <authorList>
            <person name="Rivera-Colon A.G."/>
            <person name="Rayamajhi N."/>
            <person name="Minhas B.F."/>
            <person name="Madrigal G."/>
            <person name="Bilyk K.T."/>
            <person name="Yoon V."/>
            <person name="Hune M."/>
            <person name="Gregory S."/>
            <person name="Cheng C.H.C."/>
            <person name="Catchen J.M."/>
        </authorList>
    </citation>
    <scope>NUCLEOTIDE SEQUENCE [LARGE SCALE GENOMIC DNA]</scope>
    <source>
        <strain evidence="2">JC2023a</strain>
    </source>
</reference>
<name>A0AAN8B9S4_9TELE</name>
<dbReference type="Proteomes" id="UP001335648">
    <property type="component" value="Unassembled WGS sequence"/>
</dbReference>
<gene>
    <name evidence="2" type="ORF">CesoFtcFv8_021592</name>
</gene>
<proteinExistence type="predicted"/>
<organism evidence="2 3">
    <name type="scientific">Champsocephalus esox</name>
    <name type="common">pike icefish</name>
    <dbReference type="NCBI Taxonomy" id="159716"/>
    <lineage>
        <taxon>Eukaryota</taxon>
        <taxon>Metazoa</taxon>
        <taxon>Chordata</taxon>
        <taxon>Craniata</taxon>
        <taxon>Vertebrata</taxon>
        <taxon>Euteleostomi</taxon>
        <taxon>Actinopterygii</taxon>
        <taxon>Neopterygii</taxon>
        <taxon>Teleostei</taxon>
        <taxon>Neoteleostei</taxon>
        <taxon>Acanthomorphata</taxon>
        <taxon>Eupercaria</taxon>
        <taxon>Perciformes</taxon>
        <taxon>Notothenioidei</taxon>
        <taxon>Channichthyidae</taxon>
        <taxon>Champsocephalus</taxon>
    </lineage>
</organism>
<feature type="region of interest" description="Disordered" evidence="1">
    <location>
        <begin position="1"/>
        <end position="33"/>
    </location>
</feature>
<evidence type="ECO:0000313" key="2">
    <source>
        <dbReference type="EMBL" id="KAK5880712.1"/>
    </source>
</evidence>
<feature type="region of interest" description="Disordered" evidence="1">
    <location>
        <begin position="50"/>
        <end position="74"/>
    </location>
</feature>
<evidence type="ECO:0000256" key="1">
    <source>
        <dbReference type="SAM" id="MobiDB-lite"/>
    </source>
</evidence>
<keyword evidence="3" id="KW-1185">Reference proteome</keyword>
<feature type="region of interest" description="Disordered" evidence="1">
    <location>
        <begin position="82"/>
        <end position="101"/>
    </location>
</feature>
<dbReference type="AlphaFoldDB" id="A0AAN8B9S4"/>
<feature type="compositionally biased region" description="Basic and acidic residues" evidence="1">
    <location>
        <begin position="1"/>
        <end position="10"/>
    </location>
</feature>
<dbReference type="EMBL" id="JAULUE010002063">
    <property type="protein sequence ID" value="KAK5880712.1"/>
    <property type="molecule type" value="Genomic_DNA"/>
</dbReference>
<sequence>MGGGPHRDPKTLGSKQQGEWSPPTTDGDSSVEPLWYQPLTTALLGQACRILGRGPAGGPLLPTPSAPGGTGPVPRRHFAAVLLANPPPPPPSYTPPQTSTQ</sequence>
<feature type="compositionally biased region" description="Pro residues" evidence="1">
    <location>
        <begin position="85"/>
        <end position="94"/>
    </location>
</feature>
<comment type="caution">
    <text evidence="2">The sequence shown here is derived from an EMBL/GenBank/DDBJ whole genome shotgun (WGS) entry which is preliminary data.</text>
</comment>